<evidence type="ECO:0000256" key="4">
    <source>
        <dbReference type="ARBA" id="ARBA00022787"/>
    </source>
</evidence>
<sequence>KALMEKGNFEKAEEYFSKAIEKDPKDGNLYVHKGILFLNSSNDVDKAIKLLEEGKTADPTCQFAYEMLGSIAVQKGFLADGIAVKLTRDLNRVCLDLTRVEMSESLRRLRVVFRCFDELYLNGRLL</sequence>
<keyword evidence="2" id="KW-0812">Transmembrane</keyword>
<keyword evidence="4" id="KW-1000">Mitochondrion outer membrane</keyword>
<evidence type="ECO:0000256" key="1">
    <source>
        <dbReference type="ARBA" id="ARBA00004572"/>
    </source>
</evidence>
<evidence type="ECO:0000256" key="3">
    <source>
        <dbReference type="ARBA" id="ARBA00022737"/>
    </source>
</evidence>
<organism evidence="11">
    <name type="scientific">Medioppia subpectinata</name>
    <dbReference type="NCBI Taxonomy" id="1979941"/>
    <lineage>
        <taxon>Eukaryota</taxon>
        <taxon>Metazoa</taxon>
        <taxon>Ecdysozoa</taxon>
        <taxon>Arthropoda</taxon>
        <taxon>Chelicerata</taxon>
        <taxon>Arachnida</taxon>
        <taxon>Acari</taxon>
        <taxon>Acariformes</taxon>
        <taxon>Sarcoptiformes</taxon>
        <taxon>Oribatida</taxon>
        <taxon>Brachypylina</taxon>
        <taxon>Oppioidea</taxon>
        <taxon>Oppiidae</taxon>
        <taxon>Medioppia</taxon>
    </lineage>
</organism>
<dbReference type="PROSITE" id="PS50005">
    <property type="entry name" value="TPR"/>
    <property type="match status" value="1"/>
</dbReference>
<keyword evidence="6" id="KW-1133">Transmembrane helix</keyword>
<dbReference type="OrthoDB" id="66418at2759"/>
<dbReference type="InterPro" id="IPR019734">
    <property type="entry name" value="TPR_rpt"/>
</dbReference>
<dbReference type="GO" id="GO:0030150">
    <property type="term" value="P:protein import into mitochondrial matrix"/>
    <property type="evidence" value="ECO:0007669"/>
    <property type="project" value="TreeGrafter"/>
</dbReference>
<dbReference type="SUPFAM" id="SSF48452">
    <property type="entry name" value="TPR-like"/>
    <property type="match status" value="1"/>
</dbReference>
<dbReference type="Proteomes" id="UP000759131">
    <property type="component" value="Unassembled WGS sequence"/>
</dbReference>
<comment type="subcellular location">
    <subcellularLocation>
        <location evidence="1">Mitochondrion outer membrane</location>
        <topology evidence="1">Single-pass membrane protein</topology>
    </subcellularLocation>
</comment>
<dbReference type="GO" id="GO:0045039">
    <property type="term" value="P:protein insertion into mitochondrial inner membrane"/>
    <property type="evidence" value="ECO:0007669"/>
    <property type="project" value="TreeGrafter"/>
</dbReference>
<reference evidence="11" key="1">
    <citation type="submission" date="2020-11" db="EMBL/GenBank/DDBJ databases">
        <authorList>
            <person name="Tran Van P."/>
        </authorList>
    </citation>
    <scope>NUCLEOTIDE SEQUENCE</scope>
</reference>
<protein>
    <submittedName>
        <fullName evidence="11">Uncharacterized protein</fullName>
    </submittedName>
</protein>
<dbReference type="InterPro" id="IPR011990">
    <property type="entry name" value="TPR-like_helical_dom_sf"/>
</dbReference>
<evidence type="ECO:0000256" key="6">
    <source>
        <dbReference type="ARBA" id="ARBA00022989"/>
    </source>
</evidence>
<dbReference type="Pfam" id="PF14559">
    <property type="entry name" value="TPR_19"/>
    <property type="match status" value="1"/>
</dbReference>
<keyword evidence="7" id="KW-0496">Mitochondrion</keyword>
<evidence type="ECO:0000256" key="10">
    <source>
        <dbReference type="PROSITE-ProRule" id="PRU00339"/>
    </source>
</evidence>
<proteinExistence type="inferred from homology"/>
<evidence type="ECO:0000256" key="9">
    <source>
        <dbReference type="ARBA" id="ARBA00038030"/>
    </source>
</evidence>
<dbReference type="GO" id="GO:0008320">
    <property type="term" value="F:protein transmembrane transporter activity"/>
    <property type="evidence" value="ECO:0007669"/>
    <property type="project" value="TreeGrafter"/>
</dbReference>
<accession>A0A7R9Q367</accession>
<dbReference type="EMBL" id="CAJPIZ010008410">
    <property type="protein sequence ID" value="CAG2111113.1"/>
    <property type="molecule type" value="Genomic_DNA"/>
</dbReference>
<evidence type="ECO:0000256" key="2">
    <source>
        <dbReference type="ARBA" id="ARBA00022692"/>
    </source>
</evidence>
<keyword evidence="5 10" id="KW-0802">TPR repeat</keyword>
<dbReference type="GO" id="GO:0005741">
    <property type="term" value="C:mitochondrial outer membrane"/>
    <property type="evidence" value="ECO:0007669"/>
    <property type="project" value="UniProtKB-SubCell"/>
</dbReference>
<comment type="similarity">
    <text evidence="9">Belongs to the Tom70 family.</text>
</comment>
<dbReference type="Gene3D" id="1.25.40.10">
    <property type="entry name" value="Tetratricopeptide repeat domain"/>
    <property type="match status" value="1"/>
</dbReference>
<evidence type="ECO:0000256" key="5">
    <source>
        <dbReference type="ARBA" id="ARBA00022803"/>
    </source>
</evidence>
<dbReference type="PANTHER" id="PTHR46208:SF1">
    <property type="entry name" value="MITOCHONDRIAL IMPORT RECEPTOR SUBUNIT TOM70"/>
    <property type="match status" value="1"/>
</dbReference>
<evidence type="ECO:0000256" key="7">
    <source>
        <dbReference type="ARBA" id="ARBA00023128"/>
    </source>
</evidence>
<keyword evidence="3" id="KW-0677">Repeat</keyword>
<dbReference type="EMBL" id="OC862985">
    <property type="protein sequence ID" value="CAD7630683.1"/>
    <property type="molecule type" value="Genomic_DNA"/>
</dbReference>
<dbReference type="GO" id="GO:0030943">
    <property type="term" value="F:mitochondrion targeting sequence binding"/>
    <property type="evidence" value="ECO:0007669"/>
    <property type="project" value="TreeGrafter"/>
</dbReference>
<evidence type="ECO:0000256" key="8">
    <source>
        <dbReference type="ARBA" id="ARBA00023136"/>
    </source>
</evidence>
<dbReference type="PANTHER" id="PTHR46208">
    <property type="entry name" value="MITOCHONDRIAL IMPORT RECEPTOR SUBUNIT TOM70"/>
    <property type="match status" value="1"/>
</dbReference>
<feature type="repeat" description="TPR" evidence="10">
    <location>
        <begin position="1"/>
        <end position="26"/>
    </location>
</feature>
<evidence type="ECO:0000313" key="12">
    <source>
        <dbReference type="Proteomes" id="UP000759131"/>
    </source>
</evidence>
<gene>
    <name evidence="11" type="ORF">OSB1V03_LOCUS11095</name>
</gene>
<evidence type="ECO:0000313" key="11">
    <source>
        <dbReference type="EMBL" id="CAD7630683.1"/>
    </source>
</evidence>
<keyword evidence="8" id="KW-0472">Membrane</keyword>
<dbReference type="AlphaFoldDB" id="A0A7R9Q367"/>
<name>A0A7R9Q367_9ACAR</name>
<keyword evidence="12" id="KW-1185">Reference proteome</keyword>
<feature type="non-terminal residue" evidence="11">
    <location>
        <position position="126"/>
    </location>
</feature>